<feature type="domain" description="GmrSD restriction endonucleases N-terminal" evidence="1">
    <location>
        <begin position="9"/>
        <end position="246"/>
    </location>
</feature>
<sequence>MDTELTSLSDLFNRCIYRIPDYQRGYAWEKKEIQDFWDDLEILSNNRLHYGGVITLEPVEESVYEKWTQDTWLFERRNIKPYYVVDGQQRLTTAMILLSVILDNVKKRFKNEKLDENKTVEEIEKLFILETGNGSLNSTLLFSYEKDNNSYGFYVANIIGRDNLVDKEDVYENKYTDNLKYAYDFFYEKCEELNFIQLDQLYCKLTYNFVFNRYVIHSKLDIFVTFETMNNRGKKLSQLELLKNRLIYLTTLYDGIDVGTKTEMRVQINKCWKKLYSYLGELQLKNIPRSTRRRYRDFNGMGMNLDDIFLEAQVSSYRNEKLISLSLRSGGDGESILNITNLLKSVFTAKNVMEKNLEMEDIKLYISDLSHSIEIWSAMKSPSSADFSLELKENLYKIKYFLGPIYFNFSLNDGVYPRRIFGSEVIEMSIFKLLKTEFVDDTLKIIKSLEKILFIYGYLPKENNREYEFKANGLMKDCILSLNTINNQNSYAIEDLKEINKKLTKIRTELSKLFGITTGDFLNKQAYRDYKSISYYILLEYEIYLLKKSKNNYSISDIEKLYENKEKLNLEHIYPKNGRNKYWKERFGELTDKEKESYKNSLGNLIIISSEKNDGLGNKDYPTKIDGGKINSPLGYRYGGYAERYLVNNYSEWTTRSIEKRGKELLDFVKNNWNLHITKEMRGDLLGIPV</sequence>
<dbReference type="PANTHER" id="PTHR35149:SF1">
    <property type="entry name" value="DUF5655 DOMAIN-CONTAINING PROTEIN"/>
    <property type="match status" value="1"/>
</dbReference>
<dbReference type="Pfam" id="PF07510">
    <property type="entry name" value="GmrSD_C"/>
    <property type="match status" value="1"/>
</dbReference>
<evidence type="ECO:0008006" key="5">
    <source>
        <dbReference type="Google" id="ProtNLM"/>
    </source>
</evidence>
<dbReference type="Proteomes" id="UP000252797">
    <property type="component" value="Unassembled WGS sequence"/>
</dbReference>
<feature type="domain" description="GmrSD restriction endonucleases C-terminal" evidence="2">
    <location>
        <begin position="526"/>
        <end position="667"/>
    </location>
</feature>
<dbReference type="RefSeq" id="WP_113846403.1">
    <property type="nucleotide sequence ID" value="NZ_LEPB01000007.1"/>
</dbReference>
<dbReference type="Pfam" id="PF03235">
    <property type="entry name" value="GmrSD_N"/>
    <property type="match status" value="1"/>
</dbReference>
<evidence type="ECO:0000259" key="2">
    <source>
        <dbReference type="Pfam" id="PF07510"/>
    </source>
</evidence>
<evidence type="ECO:0000313" key="3">
    <source>
        <dbReference type="EMBL" id="RCA09619.1"/>
    </source>
</evidence>
<reference evidence="3 4" key="1">
    <citation type="submission" date="2015-06" db="EMBL/GenBank/DDBJ databases">
        <title>The Genome Sequence of Enterococcus durans 4EA1.</title>
        <authorList>
            <consortium name="The Broad Institute Genomics Platform"/>
            <consortium name="The Broad Institute Genome Sequencing Center for Infectious Disease"/>
            <person name="Earl A.M."/>
            <person name="Van Tyne D."/>
            <person name="Lebreton F."/>
            <person name="Saavedra J.T."/>
            <person name="Gilmore M.S."/>
            <person name="Manson Mcguire A."/>
            <person name="Clock S."/>
            <person name="Crupain M."/>
            <person name="Rangan U."/>
            <person name="Young S."/>
            <person name="Abouelleil A."/>
            <person name="Cao P."/>
            <person name="Chapman S.B."/>
            <person name="Griggs A."/>
            <person name="Priest M."/>
            <person name="Shea T."/>
            <person name="Wortman J."/>
            <person name="Nusbaum C."/>
            <person name="Birren B."/>
        </authorList>
    </citation>
    <scope>NUCLEOTIDE SEQUENCE [LARGE SCALE GENOMIC DNA]</scope>
    <source>
        <strain evidence="3 4">4EA1</strain>
    </source>
</reference>
<protein>
    <recommendedName>
        <fullName evidence="5">DUF262 domain-containing protein</fullName>
    </recommendedName>
</protein>
<evidence type="ECO:0000313" key="4">
    <source>
        <dbReference type="Proteomes" id="UP000252797"/>
    </source>
</evidence>
<proteinExistence type="predicted"/>
<dbReference type="PANTHER" id="PTHR35149">
    <property type="entry name" value="SLL5132 PROTEIN"/>
    <property type="match status" value="1"/>
</dbReference>
<evidence type="ECO:0000259" key="1">
    <source>
        <dbReference type="Pfam" id="PF03235"/>
    </source>
</evidence>
<dbReference type="InterPro" id="IPR011089">
    <property type="entry name" value="GmrSD_C"/>
</dbReference>
<organism evidence="3 4">
    <name type="scientific">Enterococcus durans</name>
    <dbReference type="NCBI Taxonomy" id="53345"/>
    <lineage>
        <taxon>Bacteria</taxon>
        <taxon>Bacillati</taxon>
        <taxon>Bacillota</taxon>
        <taxon>Bacilli</taxon>
        <taxon>Lactobacillales</taxon>
        <taxon>Enterococcaceae</taxon>
        <taxon>Enterococcus</taxon>
    </lineage>
</organism>
<dbReference type="InterPro" id="IPR004919">
    <property type="entry name" value="GmrSD_N"/>
</dbReference>
<gene>
    <name evidence="3" type="ORF">EA71_02936</name>
</gene>
<accession>A0A367CAD1</accession>
<dbReference type="EMBL" id="LEPB01000007">
    <property type="protein sequence ID" value="RCA09619.1"/>
    <property type="molecule type" value="Genomic_DNA"/>
</dbReference>
<dbReference type="AlphaFoldDB" id="A0A367CAD1"/>
<name>A0A367CAD1_9ENTE</name>
<comment type="caution">
    <text evidence="3">The sequence shown here is derived from an EMBL/GenBank/DDBJ whole genome shotgun (WGS) entry which is preliminary data.</text>
</comment>